<dbReference type="InterPro" id="IPR036390">
    <property type="entry name" value="WH_DNA-bd_sf"/>
</dbReference>
<dbReference type="SUPFAM" id="SSF48008">
    <property type="entry name" value="GntR ligand-binding domain-like"/>
    <property type="match status" value="1"/>
</dbReference>
<dbReference type="PANTHER" id="PTHR43537:SF24">
    <property type="entry name" value="GLUCONATE OPERON TRANSCRIPTIONAL REPRESSOR"/>
    <property type="match status" value="1"/>
</dbReference>
<organism evidence="5 6">
    <name type="scientific">Croceitalea rosinachiae</name>
    <dbReference type="NCBI Taxonomy" id="3075596"/>
    <lineage>
        <taxon>Bacteria</taxon>
        <taxon>Pseudomonadati</taxon>
        <taxon>Bacteroidota</taxon>
        <taxon>Flavobacteriia</taxon>
        <taxon>Flavobacteriales</taxon>
        <taxon>Flavobacteriaceae</taxon>
        <taxon>Croceitalea</taxon>
    </lineage>
</organism>
<protein>
    <submittedName>
        <fullName evidence="5">GntR family transcriptional regulator</fullName>
    </submittedName>
</protein>
<name>A0ABU3ABM8_9FLAO</name>
<dbReference type="Gene3D" id="1.20.120.530">
    <property type="entry name" value="GntR ligand-binding domain-like"/>
    <property type="match status" value="1"/>
</dbReference>
<evidence type="ECO:0000313" key="5">
    <source>
        <dbReference type="EMBL" id="MDT0607570.1"/>
    </source>
</evidence>
<evidence type="ECO:0000256" key="3">
    <source>
        <dbReference type="ARBA" id="ARBA00023163"/>
    </source>
</evidence>
<sequence>MNSKAILRNKVRKHLLNKILDGNLAIGTTLNLAQLSRELKVSVTPVREALSQLEQARIIKAIPNRGFVIPELSYEEARDIYDTIARLEVIALENSNFKKSTIHALREQQLHLQQTHTHVARLNSRITFHHLLVQDCTNQILLAILEDLEARILFYEQLFITDSSFYEQIDNQNESIIQAIEEDNIPTAALILKMNWMNIFEHVRHKLILKKTVYHTVLK</sequence>
<keyword evidence="2" id="KW-0238">DNA-binding</keyword>
<dbReference type="EMBL" id="JAVRHR010000002">
    <property type="protein sequence ID" value="MDT0607570.1"/>
    <property type="molecule type" value="Genomic_DNA"/>
</dbReference>
<dbReference type="Pfam" id="PF00392">
    <property type="entry name" value="GntR"/>
    <property type="match status" value="1"/>
</dbReference>
<proteinExistence type="predicted"/>
<dbReference type="RefSeq" id="WP_311351408.1">
    <property type="nucleotide sequence ID" value="NZ_JAVRHR010000002.1"/>
</dbReference>
<evidence type="ECO:0000259" key="4">
    <source>
        <dbReference type="PROSITE" id="PS50949"/>
    </source>
</evidence>
<dbReference type="InterPro" id="IPR008920">
    <property type="entry name" value="TF_FadR/GntR_C"/>
</dbReference>
<accession>A0ABU3ABM8</accession>
<keyword evidence="3" id="KW-0804">Transcription</keyword>
<evidence type="ECO:0000313" key="6">
    <source>
        <dbReference type="Proteomes" id="UP001255246"/>
    </source>
</evidence>
<dbReference type="InterPro" id="IPR011711">
    <property type="entry name" value="GntR_C"/>
</dbReference>
<dbReference type="PROSITE" id="PS50949">
    <property type="entry name" value="HTH_GNTR"/>
    <property type="match status" value="1"/>
</dbReference>
<dbReference type="SUPFAM" id="SSF46785">
    <property type="entry name" value="Winged helix' DNA-binding domain"/>
    <property type="match status" value="1"/>
</dbReference>
<dbReference type="InterPro" id="IPR000524">
    <property type="entry name" value="Tscrpt_reg_HTH_GntR"/>
</dbReference>
<evidence type="ECO:0000256" key="2">
    <source>
        <dbReference type="ARBA" id="ARBA00023125"/>
    </source>
</evidence>
<dbReference type="Gene3D" id="1.10.10.10">
    <property type="entry name" value="Winged helix-like DNA-binding domain superfamily/Winged helix DNA-binding domain"/>
    <property type="match status" value="1"/>
</dbReference>
<comment type="caution">
    <text evidence="5">The sequence shown here is derived from an EMBL/GenBank/DDBJ whole genome shotgun (WGS) entry which is preliminary data.</text>
</comment>
<evidence type="ECO:0000256" key="1">
    <source>
        <dbReference type="ARBA" id="ARBA00023015"/>
    </source>
</evidence>
<dbReference type="SMART" id="SM00345">
    <property type="entry name" value="HTH_GNTR"/>
    <property type="match status" value="1"/>
</dbReference>
<dbReference type="Proteomes" id="UP001255246">
    <property type="component" value="Unassembled WGS sequence"/>
</dbReference>
<dbReference type="Pfam" id="PF07729">
    <property type="entry name" value="FCD"/>
    <property type="match status" value="1"/>
</dbReference>
<feature type="domain" description="HTH gntR-type" evidence="4">
    <location>
        <begin position="5"/>
        <end position="72"/>
    </location>
</feature>
<keyword evidence="6" id="KW-1185">Reference proteome</keyword>
<dbReference type="CDD" id="cd07377">
    <property type="entry name" value="WHTH_GntR"/>
    <property type="match status" value="1"/>
</dbReference>
<keyword evidence="1" id="KW-0805">Transcription regulation</keyword>
<dbReference type="InterPro" id="IPR036388">
    <property type="entry name" value="WH-like_DNA-bd_sf"/>
</dbReference>
<dbReference type="PANTHER" id="PTHR43537">
    <property type="entry name" value="TRANSCRIPTIONAL REGULATOR, GNTR FAMILY"/>
    <property type="match status" value="1"/>
</dbReference>
<gene>
    <name evidence="5" type="ORF">RM706_11035</name>
</gene>
<reference evidence="5 6" key="1">
    <citation type="submission" date="2023-09" db="EMBL/GenBank/DDBJ databases">
        <authorList>
            <person name="Rey-Velasco X."/>
        </authorList>
    </citation>
    <scope>NUCLEOTIDE SEQUENCE [LARGE SCALE GENOMIC DNA]</scope>
    <source>
        <strain evidence="5 6">F388</strain>
    </source>
</reference>